<comment type="caution">
    <text evidence="1">The sequence shown here is derived from an EMBL/GenBank/DDBJ whole genome shotgun (WGS) entry which is preliminary data.</text>
</comment>
<organism evidence="1 2">
    <name type="scientific">Lactiplantibacillus dongliensis</name>
    <dbReference type="NCBI Taxonomy" id="2559919"/>
    <lineage>
        <taxon>Bacteria</taxon>
        <taxon>Bacillati</taxon>
        <taxon>Bacillota</taxon>
        <taxon>Bacilli</taxon>
        <taxon>Lactobacillales</taxon>
        <taxon>Lactobacillaceae</taxon>
        <taxon>Lactiplantibacillus</taxon>
    </lineage>
</organism>
<dbReference type="GO" id="GO:0016787">
    <property type="term" value="F:hydrolase activity"/>
    <property type="evidence" value="ECO:0007669"/>
    <property type="project" value="UniProtKB-KW"/>
</dbReference>
<dbReference type="RefSeq" id="WP_253357749.1">
    <property type="nucleotide sequence ID" value="NZ_JBHSSD010000030.1"/>
</dbReference>
<evidence type="ECO:0000313" key="1">
    <source>
        <dbReference type="EMBL" id="MFC6164316.1"/>
    </source>
</evidence>
<dbReference type="EC" id="3.1.21.-" evidence="1"/>
<keyword evidence="1" id="KW-0378">Hydrolase</keyword>
<dbReference type="Proteomes" id="UP001596253">
    <property type="component" value="Unassembled WGS sequence"/>
</dbReference>
<protein>
    <submittedName>
        <fullName evidence="1">SinI family restriction endonuclease</fullName>
        <ecNumber evidence="1">3.1.21.-</ecNumber>
    </submittedName>
</protein>
<gene>
    <name evidence="1" type="ORF">ACFP3T_06495</name>
</gene>
<accession>A0ABW1R6J2</accession>
<dbReference type="InterPro" id="IPR019070">
    <property type="entry name" value="Restrct_endonuc_II_SinI"/>
</dbReference>
<dbReference type="Pfam" id="PF09570">
    <property type="entry name" value="RE_SinI"/>
    <property type="match status" value="1"/>
</dbReference>
<keyword evidence="2" id="KW-1185">Reference proteome</keyword>
<sequence>MGSKLLADYLVLGYDTDKLLSILDVIQQSEYSTFPAELHKKVRNLFTIGLGNINRLFPKVGVKSSSINPEDYISKWLKRYYNAYTHRQSTLSAKPKGSSNDPALALIVKNNRNYDNKRTHQALTDHNLFMSAENIQGALLEEYINIHAEKDGWIWAEGETMRACDFVRLDPANYIPELIQIKNRDNTENSSSLAIRAGTQIKKWNRLKTKRKDNQPYPVFQWEMLNKMMKISPNNLMSEDNYREFLQQVAINNSNLLT</sequence>
<dbReference type="EMBL" id="JBHSSD010000030">
    <property type="protein sequence ID" value="MFC6164316.1"/>
    <property type="molecule type" value="Genomic_DNA"/>
</dbReference>
<keyword evidence="1" id="KW-0255">Endonuclease</keyword>
<name>A0ABW1R6J2_9LACO</name>
<reference evidence="2" key="1">
    <citation type="journal article" date="2019" name="Int. J. Syst. Evol. Microbiol.">
        <title>The Global Catalogue of Microorganisms (GCM) 10K type strain sequencing project: providing services to taxonomists for standard genome sequencing and annotation.</title>
        <authorList>
            <consortium name="The Broad Institute Genomics Platform"/>
            <consortium name="The Broad Institute Genome Sequencing Center for Infectious Disease"/>
            <person name="Wu L."/>
            <person name="Ma J."/>
        </authorList>
    </citation>
    <scope>NUCLEOTIDE SEQUENCE [LARGE SCALE GENOMIC DNA]</scope>
    <source>
        <strain evidence="2">CCM 8932</strain>
    </source>
</reference>
<keyword evidence="1" id="KW-0540">Nuclease</keyword>
<evidence type="ECO:0000313" key="2">
    <source>
        <dbReference type="Proteomes" id="UP001596253"/>
    </source>
</evidence>
<proteinExistence type="predicted"/>
<dbReference type="GO" id="GO:0004519">
    <property type="term" value="F:endonuclease activity"/>
    <property type="evidence" value="ECO:0007669"/>
    <property type="project" value="UniProtKB-KW"/>
</dbReference>